<feature type="transmembrane region" description="Helical" evidence="9">
    <location>
        <begin position="29"/>
        <end position="53"/>
    </location>
</feature>
<evidence type="ECO:0000256" key="6">
    <source>
        <dbReference type="ARBA" id="ARBA00023170"/>
    </source>
</evidence>
<dbReference type="GO" id="GO:0007204">
    <property type="term" value="P:positive regulation of cytosolic calcium ion concentration"/>
    <property type="evidence" value="ECO:0007669"/>
    <property type="project" value="TreeGrafter"/>
</dbReference>
<keyword evidence="4 8" id="KW-0297">G-protein coupled receptor</keyword>
<name>A7XCT5_9POXV</name>
<dbReference type="Proteomes" id="UP000099606">
    <property type="component" value="Segment"/>
</dbReference>
<dbReference type="GO" id="GO:0019957">
    <property type="term" value="F:C-C chemokine binding"/>
    <property type="evidence" value="ECO:0007669"/>
    <property type="project" value="TreeGrafter"/>
</dbReference>
<evidence type="ECO:0000256" key="4">
    <source>
        <dbReference type="ARBA" id="ARBA00023040"/>
    </source>
</evidence>
<protein>
    <submittedName>
        <fullName evidence="11">VCCR8</fullName>
    </submittedName>
</protein>
<accession>A7XCT5</accession>
<evidence type="ECO:0000313" key="14">
    <source>
        <dbReference type="Proteomes" id="UP000130031"/>
    </source>
</evidence>
<dbReference type="EMBL" id="EF420157">
    <property type="protein sequence ID" value="ABQ43776.1"/>
    <property type="molecule type" value="Genomic_DNA"/>
</dbReference>
<evidence type="ECO:0000256" key="5">
    <source>
        <dbReference type="ARBA" id="ARBA00023136"/>
    </source>
</evidence>
<dbReference type="InterPro" id="IPR000355">
    <property type="entry name" value="Chemokine_rcpt"/>
</dbReference>
<dbReference type="PANTHER" id="PTHR10489:SF627">
    <property type="entry name" value="C-C CHEMOKINE RECEPTOR TYPE 8"/>
    <property type="match status" value="1"/>
</dbReference>
<dbReference type="PRINTS" id="PR00237">
    <property type="entry name" value="GPCRRHODOPSN"/>
</dbReference>
<feature type="transmembrane region" description="Helical" evidence="9">
    <location>
        <begin position="185"/>
        <end position="209"/>
    </location>
</feature>
<evidence type="ECO:0000256" key="1">
    <source>
        <dbReference type="ARBA" id="ARBA00004141"/>
    </source>
</evidence>
<feature type="transmembrane region" description="Helical" evidence="9">
    <location>
        <begin position="271"/>
        <end position="295"/>
    </location>
</feature>
<keyword evidence="5 9" id="KW-0472">Membrane</keyword>
<reference evidence="13 14" key="1">
    <citation type="journal article" date="2007" name="Virus Res.">
        <title>Comparative genetic analysis of genomic DNA sequences of two human isolates of Tanapox virus.</title>
        <authorList>
            <person name="Nazarian S.H."/>
            <person name="Barrett J.W."/>
            <person name="Frace A.M."/>
            <person name="Olsen-Rasmussen M."/>
            <person name="Khristova M."/>
            <person name="Shaban M."/>
            <person name="Neering S."/>
            <person name="Li Y."/>
            <person name="Damon I.K."/>
            <person name="Esposito J.J."/>
            <person name="Essani K."/>
            <person name="McFadden G."/>
        </authorList>
    </citation>
    <scope>NUCLEOTIDE SEQUENCE [LARGE SCALE GENOMIC DNA]</scope>
    <source>
        <strain evidence="11">TPV-Kenya</strain>
        <strain evidence="12">TPV-RoC</strain>
    </source>
</reference>
<evidence type="ECO:0000256" key="7">
    <source>
        <dbReference type="ARBA" id="ARBA00023224"/>
    </source>
</evidence>
<dbReference type="PANTHER" id="PTHR10489">
    <property type="entry name" value="CELL ADHESION MOLECULE"/>
    <property type="match status" value="1"/>
</dbReference>
<keyword evidence="2 8" id="KW-0812">Transmembrane</keyword>
<dbReference type="Gene3D" id="1.20.1070.10">
    <property type="entry name" value="Rhodopsin 7-helix transmembrane proteins"/>
    <property type="match status" value="1"/>
</dbReference>
<dbReference type="Proteomes" id="UP000130031">
    <property type="component" value="Segment"/>
</dbReference>
<evidence type="ECO:0000313" key="12">
    <source>
        <dbReference type="EMBL" id="ABQ43776.1"/>
    </source>
</evidence>
<dbReference type="CDD" id="cd14984">
    <property type="entry name" value="7tmA_Chemokine_R"/>
    <property type="match status" value="1"/>
</dbReference>
<proteinExistence type="inferred from homology"/>
<feature type="transmembrane region" description="Helical" evidence="9">
    <location>
        <begin position="104"/>
        <end position="126"/>
    </location>
</feature>
<evidence type="ECO:0000256" key="2">
    <source>
        <dbReference type="ARBA" id="ARBA00022692"/>
    </source>
</evidence>
<keyword evidence="6 8" id="KW-0675">Receptor</keyword>
<dbReference type="Pfam" id="PF00001">
    <property type="entry name" value="7tm_1"/>
    <property type="match status" value="1"/>
</dbReference>
<sequence length="323" mass="37598">METTVLVDNYSYYFEEECDFEMVNSDVNYFVIVFYILLFIFGLIGNVLVIAVLIVKRFMFVVDVYLFNIAMSDLMLVFSFPFIIHNDLNEWIFGEFMCKLVLGVYFVGFFSNMFFVTLISIDRYILVVNATKIKNKSISLSVLLSVAAWVCSVLLSMPAMVLYYVDNTDNLKQCIFNDYHEKFSWSAFFNFEINIFGIVIPLIILIYCYSKILYTLKNCKNKNKTRSIKIILTVVVFTVVLWVPFNIVLFINSLQSVGLIDIGCYHFKKIVYSIDIAELISFVHCCVNPIIYAFVGKNFKKVFKNMFCRTNNIFIRQSSNNVI</sequence>
<dbReference type="InterPro" id="IPR000276">
    <property type="entry name" value="GPCR_Rhodpsn"/>
</dbReference>
<feature type="transmembrane region" description="Helical" evidence="9">
    <location>
        <begin position="65"/>
        <end position="84"/>
    </location>
</feature>
<feature type="domain" description="G-protein coupled receptors family 1 profile" evidence="10">
    <location>
        <begin position="45"/>
        <end position="292"/>
    </location>
</feature>
<keyword evidence="7 8" id="KW-0807">Transducer</keyword>
<organism evidence="11 14">
    <name type="scientific">Tanapox virus</name>
    <dbReference type="NCBI Taxonomy" id="99000"/>
    <lineage>
        <taxon>Viruses</taxon>
        <taxon>Varidnaviria</taxon>
        <taxon>Bamfordvirae</taxon>
        <taxon>Nucleocytoviricota</taxon>
        <taxon>Pokkesviricetes</taxon>
        <taxon>Chitovirales</taxon>
        <taxon>Poxviridae</taxon>
        <taxon>Chordopoxvirinae</taxon>
        <taxon>Yatapoxvirus</taxon>
        <taxon>Yatapoxvirus tanapox</taxon>
    </lineage>
</organism>
<feature type="transmembrane region" description="Helical" evidence="9">
    <location>
        <begin position="230"/>
        <end position="251"/>
    </location>
</feature>
<dbReference type="GO" id="GO:0060326">
    <property type="term" value="P:cell chemotaxis"/>
    <property type="evidence" value="ECO:0007669"/>
    <property type="project" value="TreeGrafter"/>
</dbReference>
<dbReference type="GO" id="GO:0016493">
    <property type="term" value="F:C-C chemokine receptor activity"/>
    <property type="evidence" value="ECO:0007669"/>
    <property type="project" value="TreeGrafter"/>
</dbReference>
<comment type="subcellular location">
    <subcellularLocation>
        <location evidence="1">Membrane</location>
        <topology evidence="1">Multi-pass membrane protein</topology>
    </subcellularLocation>
</comment>
<dbReference type="PROSITE" id="PS50262">
    <property type="entry name" value="G_PROTEIN_RECEP_F1_2"/>
    <property type="match status" value="1"/>
</dbReference>
<dbReference type="PRINTS" id="PR00657">
    <property type="entry name" value="CCCHEMOKINER"/>
</dbReference>
<evidence type="ECO:0000256" key="9">
    <source>
        <dbReference type="SAM" id="Phobius"/>
    </source>
</evidence>
<dbReference type="InterPro" id="IPR017452">
    <property type="entry name" value="GPCR_Rhodpsn_7TM"/>
</dbReference>
<dbReference type="SUPFAM" id="SSF81321">
    <property type="entry name" value="Family A G protein-coupled receptor-like"/>
    <property type="match status" value="1"/>
</dbReference>
<gene>
    <name evidence="11" type="primary">145R</name>
</gene>
<comment type="similarity">
    <text evidence="8">Belongs to the G-protein coupled receptor 1 family.</text>
</comment>
<evidence type="ECO:0000256" key="3">
    <source>
        <dbReference type="ARBA" id="ARBA00022989"/>
    </source>
</evidence>
<dbReference type="EMBL" id="EF420156">
    <property type="protein sequence ID" value="ABQ43621.1"/>
    <property type="molecule type" value="Genomic_DNA"/>
</dbReference>
<evidence type="ECO:0000313" key="11">
    <source>
        <dbReference type="EMBL" id="ABQ43621.1"/>
    </source>
</evidence>
<dbReference type="GO" id="GO:0006955">
    <property type="term" value="P:immune response"/>
    <property type="evidence" value="ECO:0007669"/>
    <property type="project" value="TreeGrafter"/>
</dbReference>
<evidence type="ECO:0000313" key="13">
    <source>
        <dbReference type="Proteomes" id="UP000099606"/>
    </source>
</evidence>
<keyword evidence="3 9" id="KW-1133">Transmembrane helix</keyword>
<evidence type="ECO:0000256" key="8">
    <source>
        <dbReference type="RuleBase" id="RU000688"/>
    </source>
</evidence>
<dbReference type="GO" id="GO:0016020">
    <property type="term" value="C:membrane"/>
    <property type="evidence" value="ECO:0007669"/>
    <property type="project" value="UniProtKB-SubCell"/>
</dbReference>
<dbReference type="PROSITE" id="PS00237">
    <property type="entry name" value="G_PROTEIN_RECEP_F1_1"/>
    <property type="match status" value="1"/>
</dbReference>
<dbReference type="InterPro" id="IPR050119">
    <property type="entry name" value="CCR1-9-like"/>
</dbReference>
<feature type="transmembrane region" description="Helical" evidence="9">
    <location>
        <begin position="138"/>
        <end position="165"/>
    </location>
</feature>
<evidence type="ECO:0000259" key="10">
    <source>
        <dbReference type="PROSITE" id="PS50262"/>
    </source>
</evidence>
<dbReference type="GO" id="GO:0019722">
    <property type="term" value="P:calcium-mediated signaling"/>
    <property type="evidence" value="ECO:0007669"/>
    <property type="project" value="TreeGrafter"/>
</dbReference>